<evidence type="ECO:0000256" key="10">
    <source>
        <dbReference type="SAM" id="MobiDB-lite"/>
    </source>
</evidence>
<dbReference type="PROSITE" id="PS50222">
    <property type="entry name" value="EF_HAND_2"/>
    <property type="match status" value="3"/>
</dbReference>
<dbReference type="EMBL" id="VSWD01000004">
    <property type="protein sequence ID" value="KAK3105428.1"/>
    <property type="molecule type" value="Genomic_DNA"/>
</dbReference>
<keyword evidence="6" id="KW-0325">Glycoprotein</keyword>
<dbReference type="CDD" id="cd16225">
    <property type="entry name" value="EFh_CREC_cab45"/>
    <property type="match status" value="1"/>
</dbReference>
<proteinExistence type="predicted"/>
<evidence type="ECO:0000313" key="12">
    <source>
        <dbReference type="EMBL" id="KAK3105428.1"/>
    </source>
</evidence>
<protein>
    <recommendedName>
        <fullName evidence="8">45 kDa calcium-binding protein</fullName>
    </recommendedName>
    <alternativeName>
        <fullName evidence="9">Stromal cell-derived factor 4</fullName>
    </alternativeName>
</protein>
<dbReference type="GO" id="GO:0005783">
    <property type="term" value="C:endoplasmic reticulum"/>
    <property type="evidence" value="ECO:0007669"/>
    <property type="project" value="TreeGrafter"/>
</dbReference>
<dbReference type="Pfam" id="PF13202">
    <property type="entry name" value="EF-hand_5"/>
    <property type="match status" value="1"/>
</dbReference>
<evidence type="ECO:0000256" key="6">
    <source>
        <dbReference type="ARBA" id="ARBA00023180"/>
    </source>
</evidence>
<dbReference type="AlphaFoldDB" id="A0AA89C4B6"/>
<dbReference type="InterPro" id="IPR011992">
    <property type="entry name" value="EF-hand-dom_pair"/>
</dbReference>
<evidence type="ECO:0000256" key="5">
    <source>
        <dbReference type="ARBA" id="ARBA00023034"/>
    </source>
</evidence>
<accession>A0AA89C4B6</accession>
<evidence type="ECO:0000256" key="8">
    <source>
        <dbReference type="ARBA" id="ARBA00023817"/>
    </source>
</evidence>
<keyword evidence="5" id="KW-0333">Golgi apparatus</keyword>
<dbReference type="GO" id="GO:0005796">
    <property type="term" value="C:Golgi lumen"/>
    <property type="evidence" value="ECO:0007669"/>
    <property type="project" value="UniProtKB-SubCell"/>
</dbReference>
<reference evidence="12" key="1">
    <citation type="submission" date="2019-08" db="EMBL/GenBank/DDBJ databases">
        <title>The improved chromosome-level genome for the pearl oyster Pinctada fucata martensii using PacBio sequencing and Hi-C.</title>
        <authorList>
            <person name="Zheng Z."/>
        </authorList>
    </citation>
    <scope>NUCLEOTIDE SEQUENCE</scope>
    <source>
        <strain evidence="12">ZZ-2019</strain>
        <tissue evidence="12">Adductor muscle</tissue>
    </source>
</reference>
<name>A0AA89C4B6_PINIB</name>
<gene>
    <name evidence="12" type="ORF">FSP39_025085</name>
</gene>
<dbReference type="Proteomes" id="UP001186944">
    <property type="component" value="Unassembled WGS sequence"/>
</dbReference>
<dbReference type="Pfam" id="PF13499">
    <property type="entry name" value="EF-hand_7"/>
    <property type="match status" value="1"/>
</dbReference>
<dbReference type="InterPro" id="IPR027240">
    <property type="entry name" value="CAB45_EFh"/>
</dbReference>
<dbReference type="SUPFAM" id="SSF47473">
    <property type="entry name" value="EF-hand"/>
    <property type="match status" value="2"/>
</dbReference>
<organism evidence="12 13">
    <name type="scientific">Pinctada imbricata</name>
    <name type="common">Atlantic pearl-oyster</name>
    <name type="synonym">Pinctada martensii</name>
    <dbReference type="NCBI Taxonomy" id="66713"/>
    <lineage>
        <taxon>Eukaryota</taxon>
        <taxon>Metazoa</taxon>
        <taxon>Spiralia</taxon>
        <taxon>Lophotrochozoa</taxon>
        <taxon>Mollusca</taxon>
        <taxon>Bivalvia</taxon>
        <taxon>Autobranchia</taxon>
        <taxon>Pteriomorphia</taxon>
        <taxon>Pterioida</taxon>
        <taxon>Pterioidea</taxon>
        <taxon>Pteriidae</taxon>
        <taxon>Pinctada</taxon>
    </lineage>
</organism>
<keyword evidence="1" id="KW-0479">Metal-binding</keyword>
<dbReference type="Gene3D" id="1.10.238.10">
    <property type="entry name" value="EF-hand"/>
    <property type="match status" value="3"/>
</dbReference>
<dbReference type="GO" id="GO:0005509">
    <property type="term" value="F:calcium ion binding"/>
    <property type="evidence" value="ECO:0007669"/>
    <property type="project" value="InterPro"/>
</dbReference>
<evidence type="ECO:0000313" key="13">
    <source>
        <dbReference type="Proteomes" id="UP001186944"/>
    </source>
</evidence>
<sequence length="332" mass="38838">MLFSLLICDFLTARPPLDESKALSVDKLKPPDHLDGLKLEQDGHLNKDFHKEAFLGNHEEIDDDPEEIAETKLKDIFYKVDTDADGELSVDELESWIMDKINSHLDEALEENDHIFKHLDPDGDGAVDWKEYYMHFLMAKGYPLDKAEKHMEDYDVIEMKMEERDQLVRYKFRWTDADTDPVDNKLSKTEFLSFRHPEQSKLMLENMLQTLLNSLDRNDDGKLDEEEFSALPPGEVEDEEQKKMDREWQEERRAEFKKVIDSDRNGVATKEELMAYVDPRNPHQGKSEANNLISMLDDNKNGKVSLKEVLHHKDIFINSKVCDVKRILHDEF</sequence>
<evidence type="ECO:0000256" key="9">
    <source>
        <dbReference type="ARBA" id="ARBA00031511"/>
    </source>
</evidence>
<dbReference type="PROSITE" id="PS00018">
    <property type="entry name" value="EF_HAND_1"/>
    <property type="match status" value="4"/>
</dbReference>
<evidence type="ECO:0000256" key="7">
    <source>
        <dbReference type="ARBA" id="ARBA00023769"/>
    </source>
</evidence>
<dbReference type="InterPro" id="IPR002048">
    <property type="entry name" value="EF_hand_dom"/>
</dbReference>
<keyword evidence="13" id="KW-1185">Reference proteome</keyword>
<evidence type="ECO:0000256" key="2">
    <source>
        <dbReference type="ARBA" id="ARBA00022729"/>
    </source>
</evidence>
<evidence type="ECO:0000259" key="11">
    <source>
        <dbReference type="PROSITE" id="PS50222"/>
    </source>
</evidence>
<evidence type="ECO:0000256" key="3">
    <source>
        <dbReference type="ARBA" id="ARBA00022737"/>
    </source>
</evidence>
<feature type="domain" description="EF-hand" evidence="11">
    <location>
        <begin position="107"/>
        <end position="142"/>
    </location>
</feature>
<keyword evidence="2" id="KW-0732">Signal</keyword>
<evidence type="ECO:0000256" key="1">
    <source>
        <dbReference type="ARBA" id="ARBA00022723"/>
    </source>
</evidence>
<feature type="domain" description="EF-hand" evidence="11">
    <location>
        <begin position="68"/>
        <end position="103"/>
    </location>
</feature>
<feature type="region of interest" description="Disordered" evidence="10">
    <location>
        <begin position="218"/>
        <end position="241"/>
    </location>
</feature>
<dbReference type="GO" id="GO:0017156">
    <property type="term" value="P:calcium-ion regulated exocytosis"/>
    <property type="evidence" value="ECO:0007669"/>
    <property type="project" value="TreeGrafter"/>
</dbReference>
<comment type="caution">
    <text evidence="12">The sequence shown here is derived from an EMBL/GenBank/DDBJ whole genome shotgun (WGS) entry which is preliminary data.</text>
</comment>
<keyword evidence="3" id="KW-0677">Repeat</keyword>
<comment type="subcellular location">
    <subcellularLocation>
        <location evidence="7">Golgi apparatus lumen</location>
    </subcellularLocation>
</comment>
<dbReference type="PANTHER" id="PTHR10827">
    <property type="entry name" value="RETICULOCALBIN"/>
    <property type="match status" value="1"/>
</dbReference>
<dbReference type="InterPro" id="IPR018247">
    <property type="entry name" value="EF_Hand_1_Ca_BS"/>
</dbReference>
<dbReference type="SMART" id="SM00054">
    <property type="entry name" value="EFh"/>
    <property type="match status" value="4"/>
</dbReference>
<feature type="domain" description="EF-hand" evidence="11">
    <location>
        <begin position="203"/>
        <end position="238"/>
    </location>
</feature>
<dbReference type="PANTHER" id="PTHR10827:SF98">
    <property type="entry name" value="45 KDA CALCIUM-BINDING PROTEIN"/>
    <property type="match status" value="1"/>
</dbReference>
<evidence type="ECO:0000256" key="4">
    <source>
        <dbReference type="ARBA" id="ARBA00022837"/>
    </source>
</evidence>
<keyword evidence="4" id="KW-0106">Calcium</keyword>